<dbReference type="InterPro" id="IPR055357">
    <property type="entry name" value="LRR_At1g61320_AtMIF1"/>
</dbReference>
<dbReference type="PANTHER" id="PTHR34145">
    <property type="entry name" value="OS02G0105600 PROTEIN"/>
    <property type="match status" value="1"/>
</dbReference>
<dbReference type="InterPro" id="IPR032675">
    <property type="entry name" value="LRR_dom_sf"/>
</dbReference>
<dbReference type="OrthoDB" id="637160at2759"/>
<sequence>MSTASADKRKGSPGQQDDDPQAQGRKRLRSSVPDLPKDIWHHILSLLPLPDAARAGCVSQTFRSSWRSHPNLTLSMETLRLDGHTCREDKLARVFTKRVNRIMRKHSGGVRTFNLSYNYLRSFLDTSYLNRWLEIAVTPGIEEVKLSMPLGRTAVYYEFPCPVLSNGNGNSIRHLHLSRCAFHPTAGLGCLTRLFLLEVRIMGDELGHLLSSSLAMEELCLNSCDKIIRLKISCLLNRFSCLSVFHCKSLEVIENRAPNLCFVRIDGAVEKLPVGDLLQMKRLHMLDYYESDLVHDARSKLPIMPNLETLNLSSAGLMFNTPILAVKFLFLKNLQIDLNDGQTGGFSPSYDYFSLAYFLDACPVLEKFVLGVSQTRVKHELISDGDSNMRRMPGHVHCSVKNVRIMGFCSAKSMVELTCHILENATSLERLTLDAEYDNSSYGDAERSCVGKKGECNPKSRSMIMHAHKGLEVIGKYVLEKVPSTVQLSVKKLCSRCHKIKPKGFRYEYRTTNP</sequence>
<dbReference type="AlphaFoldDB" id="A0A3B6MS98"/>
<dbReference type="SUPFAM" id="SSF52047">
    <property type="entry name" value="RNI-like"/>
    <property type="match status" value="1"/>
</dbReference>
<dbReference type="Pfam" id="PF00646">
    <property type="entry name" value="F-box"/>
    <property type="match status" value="1"/>
</dbReference>
<feature type="region of interest" description="Disordered" evidence="1">
    <location>
        <begin position="1"/>
        <end position="31"/>
    </location>
</feature>
<feature type="domain" description="F-box" evidence="2">
    <location>
        <begin position="35"/>
        <end position="75"/>
    </location>
</feature>
<dbReference type="EnsemblPlants" id="TraesCS5D02G271700.1">
    <property type="protein sequence ID" value="TraesCS5D02G271700.1"/>
    <property type="gene ID" value="TraesCS5D02G271700"/>
</dbReference>
<evidence type="ECO:0000259" key="2">
    <source>
        <dbReference type="SMART" id="SM00256"/>
    </source>
</evidence>
<keyword evidence="4" id="KW-1185">Reference proteome</keyword>
<evidence type="ECO:0000313" key="4">
    <source>
        <dbReference type="Proteomes" id="UP000019116"/>
    </source>
</evidence>
<proteinExistence type="predicted"/>
<dbReference type="Pfam" id="PF23622">
    <property type="entry name" value="LRR_At1g61320_AtMIF1"/>
    <property type="match status" value="1"/>
</dbReference>
<evidence type="ECO:0000256" key="1">
    <source>
        <dbReference type="SAM" id="MobiDB-lite"/>
    </source>
</evidence>
<dbReference type="InterPro" id="IPR053772">
    <property type="entry name" value="At1g61320/At1g61330-like"/>
</dbReference>
<dbReference type="Gramene" id="TraesCS5D02G271700.1">
    <property type="protein sequence ID" value="TraesCS5D02G271700.1"/>
    <property type="gene ID" value="TraesCS5D02G271700"/>
</dbReference>
<reference evidence="3" key="2">
    <citation type="submission" date="2018-10" db="UniProtKB">
        <authorList>
            <consortium name="EnsemblPlants"/>
        </authorList>
    </citation>
    <scope>IDENTIFICATION</scope>
</reference>
<dbReference type="OMA" id="PKDIWHH"/>
<dbReference type="PANTHER" id="PTHR34145:SF41">
    <property type="entry name" value="OS02G0729251 PROTEIN"/>
    <property type="match status" value="1"/>
</dbReference>
<dbReference type="Gene3D" id="3.80.10.10">
    <property type="entry name" value="Ribonuclease Inhibitor"/>
    <property type="match status" value="1"/>
</dbReference>
<dbReference type="Gramene" id="TraesCS5D03G0624100.1">
    <property type="protein sequence ID" value="TraesCS5D03G0624100.1.CDS"/>
    <property type="gene ID" value="TraesCS5D03G0624100"/>
</dbReference>
<dbReference type="STRING" id="4565.A0A3B6MS98"/>
<dbReference type="Proteomes" id="UP000019116">
    <property type="component" value="Chromosome 5D"/>
</dbReference>
<organism evidence="3">
    <name type="scientific">Triticum aestivum</name>
    <name type="common">Wheat</name>
    <dbReference type="NCBI Taxonomy" id="4565"/>
    <lineage>
        <taxon>Eukaryota</taxon>
        <taxon>Viridiplantae</taxon>
        <taxon>Streptophyta</taxon>
        <taxon>Embryophyta</taxon>
        <taxon>Tracheophyta</taxon>
        <taxon>Spermatophyta</taxon>
        <taxon>Magnoliopsida</taxon>
        <taxon>Liliopsida</taxon>
        <taxon>Poales</taxon>
        <taxon>Poaceae</taxon>
        <taxon>BOP clade</taxon>
        <taxon>Pooideae</taxon>
        <taxon>Triticodae</taxon>
        <taxon>Triticeae</taxon>
        <taxon>Triticinae</taxon>
        <taxon>Triticum</taxon>
    </lineage>
</organism>
<dbReference type="SUPFAM" id="SSF81383">
    <property type="entry name" value="F-box domain"/>
    <property type="match status" value="1"/>
</dbReference>
<reference evidence="3" key="1">
    <citation type="submission" date="2018-08" db="EMBL/GenBank/DDBJ databases">
        <authorList>
            <person name="Rossello M."/>
        </authorList>
    </citation>
    <scope>NUCLEOTIDE SEQUENCE [LARGE SCALE GENOMIC DNA]</scope>
    <source>
        <strain evidence="3">cv. Chinese Spring</strain>
    </source>
</reference>
<evidence type="ECO:0000313" key="3">
    <source>
        <dbReference type="EnsemblPlants" id="TraesCS5D02G271700.1"/>
    </source>
</evidence>
<dbReference type="InterPro" id="IPR036047">
    <property type="entry name" value="F-box-like_dom_sf"/>
</dbReference>
<dbReference type="InterPro" id="IPR001810">
    <property type="entry name" value="F-box_dom"/>
</dbReference>
<protein>
    <recommendedName>
        <fullName evidence="2">F-box domain-containing protein</fullName>
    </recommendedName>
</protein>
<dbReference type="SMART" id="SM00256">
    <property type="entry name" value="FBOX"/>
    <property type="match status" value="1"/>
</dbReference>
<accession>A0A3B6MS98</accession>
<feature type="compositionally biased region" description="Basic and acidic residues" evidence="1">
    <location>
        <begin position="1"/>
        <end position="10"/>
    </location>
</feature>
<name>A0A3B6MS98_WHEAT</name>